<dbReference type="PRINTS" id="PR01703">
    <property type="entry name" value="MNSODISMTASE"/>
</dbReference>
<keyword evidence="6" id="KW-0464">Manganese</keyword>
<dbReference type="PANTHER" id="PTHR11404:SF6">
    <property type="entry name" value="SUPEROXIDE DISMUTASE [MN], MITOCHONDRIAL"/>
    <property type="match status" value="1"/>
</dbReference>
<feature type="binding site" evidence="8">
    <location>
        <position position="190"/>
    </location>
    <ligand>
        <name>Mn(2+)</name>
        <dbReference type="ChEBI" id="CHEBI:29035"/>
    </ligand>
</feature>
<evidence type="ECO:0000256" key="2">
    <source>
        <dbReference type="ARBA" id="ARBA00008714"/>
    </source>
</evidence>
<accession>A0AAN7TJQ2</accession>
<dbReference type="EC" id="1.15.1.1" evidence="3 9"/>
<evidence type="ECO:0000259" key="11">
    <source>
        <dbReference type="Pfam" id="PF02777"/>
    </source>
</evidence>
<dbReference type="AlphaFoldDB" id="A0AAN7TJQ2"/>
<dbReference type="Pfam" id="PF02777">
    <property type="entry name" value="Sod_Fe_C"/>
    <property type="match status" value="1"/>
</dbReference>
<evidence type="ECO:0000256" key="8">
    <source>
        <dbReference type="PIRSR" id="PIRSR000349-1"/>
    </source>
</evidence>
<dbReference type="FunFam" id="1.10.287.990:FF:000001">
    <property type="entry name" value="Superoxide dismutase"/>
    <property type="match status" value="1"/>
</dbReference>
<comment type="caution">
    <text evidence="12">The sequence shown here is derived from an EMBL/GenBank/DDBJ whole genome shotgun (WGS) entry which is preliminary data.</text>
</comment>
<dbReference type="InterPro" id="IPR036314">
    <property type="entry name" value="SOD_C_sf"/>
</dbReference>
<evidence type="ECO:0000256" key="3">
    <source>
        <dbReference type="ARBA" id="ARBA00012682"/>
    </source>
</evidence>
<dbReference type="Gene3D" id="3.55.40.20">
    <property type="entry name" value="Iron/manganese superoxide dismutase, C-terminal domain"/>
    <property type="match status" value="1"/>
</dbReference>
<evidence type="ECO:0000256" key="6">
    <source>
        <dbReference type="ARBA" id="ARBA00023211"/>
    </source>
</evidence>
<evidence type="ECO:0000256" key="4">
    <source>
        <dbReference type="ARBA" id="ARBA00022723"/>
    </source>
</evidence>
<protein>
    <recommendedName>
        <fullName evidence="3 9">Superoxide dismutase</fullName>
        <ecNumber evidence="3 9">1.15.1.1</ecNumber>
    </recommendedName>
</protein>
<keyword evidence="13" id="KW-1185">Reference proteome</keyword>
<evidence type="ECO:0000256" key="7">
    <source>
        <dbReference type="ARBA" id="ARBA00049204"/>
    </source>
</evidence>
<organism evidence="12 13">
    <name type="scientific">Dictyostelium firmibasis</name>
    <dbReference type="NCBI Taxonomy" id="79012"/>
    <lineage>
        <taxon>Eukaryota</taxon>
        <taxon>Amoebozoa</taxon>
        <taxon>Evosea</taxon>
        <taxon>Eumycetozoa</taxon>
        <taxon>Dictyostelia</taxon>
        <taxon>Dictyosteliales</taxon>
        <taxon>Dictyosteliaceae</taxon>
        <taxon>Dictyostelium</taxon>
    </lineage>
</organism>
<evidence type="ECO:0000259" key="10">
    <source>
        <dbReference type="Pfam" id="PF00081"/>
    </source>
</evidence>
<proteinExistence type="inferred from homology"/>
<dbReference type="GO" id="GO:0005739">
    <property type="term" value="C:mitochondrion"/>
    <property type="evidence" value="ECO:0007669"/>
    <property type="project" value="TreeGrafter"/>
</dbReference>
<gene>
    <name evidence="12" type="ORF">RB653_009747</name>
</gene>
<dbReference type="InterPro" id="IPR001189">
    <property type="entry name" value="Mn/Fe_SOD"/>
</dbReference>
<evidence type="ECO:0000313" key="13">
    <source>
        <dbReference type="Proteomes" id="UP001344447"/>
    </source>
</evidence>
<dbReference type="PROSITE" id="PS00088">
    <property type="entry name" value="SOD_MN"/>
    <property type="match status" value="1"/>
</dbReference>
<dbReference type="Gene3D" id="1.10.287.990">
    <property type="entry name" value="Fe,Mn superoxide dismutase (SOD) domain"/>
    <property type="match status" value="1"/>
</dbReference>
<dbReference type="Proteomes" id="UP001344447">
    <property type="component" value="Unassembled WGS sequence"/>
</dbReference>
<dbReference type="FunFam" id="3.55.40.20:FF:000002">
    <property type="entry name" value="Superoxide dismutase"/>
    <property type="match status" value="1"/>
</dbReference>
<dbReference type="GO" id="GO:0030145">
    <property type="term" value="F:manganese ion binding"/>
    <property type="evidence" value="ECO:0007669"/>
    <property type="project" value="TreeGrafter"/>
</dbReference>
<keyword evidence="5 9" id="KW-0560">Oxidoreductase</keyword>
<feature type="binding site" evidence="8">
    <location>
        <position position="99"/>
    </location>
    <ligand>
        <name>Mn(2+)</name>
        <dbReference type="ChEBI" id="CHEBI:29035"/>
    </ligand>
</feature>
<comment type="similarity">
    <text evidence="2 9">Belongs to the iron/manganese superoxide dismutase family.</text>
</comment>
<reference evidence="12 13" key="1">
    <citation type="submission" date="2023-11" db="EMBL/GenBank/DDBJ databases">
        <title>Dfirmibasis_genome.</title>
        <authorList>
            <person name="Edelbroek B."/>
            <person name="Kjellin J."/>
            <person name="Jerlstrom-Hultqvist J."/>
            <person name="Soderbom F."/>
        </authorList>
    </citation>
    <scope>NUCLEOTIDE SEQUENCE [LARGE SCALE GENOMIC DNA]</scope>
    <source>
        <strain evidence="12 13">TNS-C-14</strain>
    </source>
</reference>
<dbReference type="InterPro" id="IPR019832">
    <property type="entry name" value="Mn/Fe_SOD_C"/>
</dbReference>
<sequence>MIHRTIKAVKKVGENGLRNFGSQSNSYTLPDLPYDYGALSPVISAEIMTLHHKKHHQTYVNNLNIALDKLSSATAAKDVAQMIALQSAIKFNGGGHFNHSIFWTNLAPKNQDGGVAPSGPLADAINKQFGSIEKLIEKMSAETTAIQGSGWGWLGYDKANDRLIIQTQQNQDPLSVSGYTPLLGIDVWEHAYYLDYKNVRADYVKNIWQIVNWKNVAERYDVAKK</sequence>
<feature type="domain" description="Manganese/iron superoxide dismutase N-terminal" evidence="10">
    <location>
        <begin position="26"/>
        <end position="107"/>
    </location>
</feature>
<name>A0AAN7TJQ2_9MYCE</name>
<dbReference type="PANTHER" id="PTHR11404">
    <property type="entry name" value="SUPEROXIDE DISMUTASE 2"/>
    <property type="match status" value="1"/>
</dbReference>
<dbReference type="InterPro" id="IPR036324">
    <property type="entry name" value="Mn/Fe_SOD_N_sf"/>
</dbReference>
<dbReference type="EMBL" id="JAVFKY010000006">
    <property type="protein sequence ID" value="KAK5574494.1"/>
    <property type="molecule type" value="Genomic_DNA"/>
</dbReference>
<dbReference type="InterPro" id="IPR019831">
    <property type="entry name" value="Mn/Fe_SOD_N"/>
</dbReference>
<dbReference type="SUPFAM" id="SSF54719">
    <property type="entry name" value="Fe,Mn superoxide dismutase (SOD), C-terminal domain"/>
    <property type="match status" value="1"/>
</dbReference>
<comment type="catalytic activity">
    <reaction evidence="7 9">
        <text>2 superoxide + 2 H(+) = H2O2 + O2</text>
        <dbReference type="Rhea" id="RHEA:20696"/>
        <dbReference type="ChEBI" id="CHEBI:15378"/>
        <dbReference type="ChEBI" id="CHEBI:15379"/>
        <dbReference type="ChEBI" id="CHEBI:16240"/>
        <dbReference type="ChEBI" id="CHEBI:18421"/>
        <dbReference type="EC" id="1.15.1.1"/>
    </reaction>
</comment>
<evidence type="ECO:0000256" key="5">
    <source>
        <dbReference type="ARBA" id="ARBA00023002"/>
    </source>
</evidence>
<evidence type="ECO:0000313" key="12">
    <source>
        <dbReference type="EMBL" id="KAK5574494.1"/>
    </source>
</evidence>
<dbReference type="SUPFAM" id="SSF46609">
    <property type="entry name" value="Fe,Mn superoxide dismutase (SOD), N-terminal domain"/>
    <property type="match status" value="1"/>
</dbReference>
<evidence type="ECO:0000256" key="1">
    <source>
        <dbReference type="ARBA" id="ARBA00001936"/>
    </source>
</evidence>
<dbReference type="InterPro" id="IPR019833">
    <property type="entry name" value="Mn/Fe_SOD_BS"/>
</dbReference>
<feature type="binding site" evidence="8">
    <location>
        <position position="186"/>
    </location>
    <ligand>
        <name>Mn(2+)</name>
        <dbReference type="ChEBI" id="CHEBI:29035"/>
    </ligand>
</feature>
<dbReference type="PIRSF" id="PIRSF000349">
    <property type="entry name" value="SODismutase"/>
    <property type="match status" value="1"/>
</dbReference>
<dbReference type="InterPro" id="IPR050265">
    <property type="entry name" value="Fe/Mn_Superoxide_Dismutase"/>
</dbReference>
<dbReference type="Pfam" id="PF00081">
    <property type="entry name" value="Sod_Fe_N"/>
    <property type="match status" value="1"/>
</dbReference>
<comment type="function">
    <text evidence="9">Destroys radicals which are normally produced within the cells and which are toxic to biological systems.</text>
</comment>
<dbReference type="GO" id="GO:0004784">
    <property type="term" value="F:superoxide dismutase activity"/>
    <property type="evidence" value="ECO:0007669"/>
    <property type="project" value="UniProtKB-EC"/>
</dbReference>
<evidence type="ECO:0000256" key="9">
    <source>
        <dbReference type="RuleBase" id="RU000414"/>
    </source>
</evidence>
<feature type="domain" description="Manganese/iron superoxide dismutase C-terminal" evidence="11">
    <location>
        <begin position="117"/>
        <end position="219"/>
    </location>
</feature>
<comment type="cofactor">
    <cofactor evidence="1">
        <name>Mn(2+)</name>
        <dbReference type="ChEBI" id="CHEBI:29035"/>
    </cofactor>
</comment>
<keyword evidence="4 8" id="KW-0479">Metal-binding</keyword>
<feature type="binding site" evidence="8">
    <location>
        <position position="51"/>
    </location>
    <ligand>
        <name>Mn(2+)</name>
        <dbReference type="ChEBI" id="CHEBI:29035"/>
    </ligand>
</feature>